<keyword evidence="4" id="KW-0472">Membrane</keyword>
<comment type="similarity">
    <text evidence="2">Belongs to the SusD family.</text>
</comment>
<accession>A0A3D8YG40</accession>
<dbReference type="Gene3D" id="1.25.40.390">
    <property type="match status" value="1"/>
</dbReference>
<gene>
    <name evidence="8" type="ORF">DSL64_04185</name>
</gene>
<dbReference type="InterPro" id="IPR011990">
    <property type="entry name" value="TPR-like_helical_dom_sf"/>
</dbReference>
<dbReference type="InterPro" id="IPR033985">
    <property type="entry name" value="SusD-like_N"/>
</dbReference>
<name>A0A3D8YG40_9BACT</name>
<dbReference type="RefSeq" id="WP_115829394.1">
    <property type="nucleotide sequence ID" value="NZ_QNUL01000002.1"/>
</dbReference>
<keyword evidence="9" id="KW-1185">Reference proteome</keyword>
<dbReference type="AlphaFoldDB" id="A0A3D8YG40"/>
<feature type="domain" description="SusD-like N-terminal" evidence="7">
    <location>
        <begin position="104"/>
        <end position="233"/>
    </location>
</feature>
<dbReference type="EMBL" id="QNUL01000002">
    <property type="protein sequence ID" value="REA63645.1"/>
    <property type="molecule type" value="Genomic_DNA"/>
</dbReference>
<evidence type="ECO:0000256" key="1">
    <source>
        <dbReference type="ARBA" id="ARBA00004442"/>
    </source>
</evidence>
<evidence type="ECO:0000259" key="7">
    <source>
        <dbReference type="Pfam" id="PF14322"/>
    </source>
</evidence>
<dbReference type="Pfam" id="PF14322">
    <property type="entry name" value="SusD-like_3"/>
    <property type="match status" value="1"/>
</dbReference>
<dbReference type="InterPro" id="IPR012944">
    <property type="entry name" value="SusD_RagB_dom"/>
</dbReference>
<comment type="subcellular location">
    <subcellularLocation>
        <location evidence="1">Cell outer membrane</location>
    </subcellularLocation>
</comment>
<dbReference type="OrthoDB" id="621570at2"/>
<evidence type="ECO:0000256" key="3">
    <source>
        <dbReference type="ARBA" id="ARBA00022729"/>
    </source>
</evidence>
<evidence type="ECO:0000256" key="4">
    <source>
        <dbReference type="ARBA" id="ARBA00023136"/>
    </source>
</evidence>
<reference evidence="8 9" key="1">
    <citation type="submission" date="2018-07" db="EMBL/GenBank/DDBJ databases">
        <title>Dyadobacter roseus sp. nov., isolated from rose rhizosphere soil.</title>
        <authorList>
            <person name="Chen L."/>
        </authorList>
    </citation>
    <scope>NUCLEOTIDE SEQUENCE [LARGE SCALE GENOMIC DNA]</scope>
    <source>
        <strain evidence="8 9">RS19</strain>
    </source>
</reference>
<dbReference type="Proteomes" id="UP000256373">
    <property type="component" value="Unassembled WGS sequence"/>
</dbReference>
<comment type="caution">
    <text evidence="8">The sequence shown here is derived from an EMBL/GenBank/DDBJ whole genome shotgun (WGS) entry which is preliminary data.</text>
</comment>
<evidence type="ECO:0000313" key="8">
    <source>
        <dbReference type="EMBL" id="REA63645.1"/>
    </source>
</evidence>
<dbReference type="GO" id="GO:0009279">
    <property type="term" value="C:cell outer membrane"/>
    <property type="evidence" value="ECO:0007669"/>
    <property type="project" value="UniProtKB-SubCell"/>
</dbReference>
<evidence type="ECO:0000256" key="2">
    <source>
        <dbReference type="ARBA" id="ARBA00006275"/>
    </source>
</evidence>
<protein>
    <submittedName>
        <fullName evidence="8">RagB/SusD family nutrient uptake outer membrane protein</fullName>
    </submittedName>
</protein>
<dbReference type="Pfam" id="PF07980">
    <property type="entry name" value="SusD_RagB"/>
    <property type="match status" value="1"/>
</dbReference>
<proteinExistence type="inferred from homology"/>
<dbReference type="SUPFAM" id="SSF48452">
    <property type="entry name" value="TPR-like"/>
    <property type="match status" value="1"/>
</dbReference>
<keyword evidence="3" id="KW-0732">Signal</keyword>
<evidence type="ECO:0000313" key="9">
    <source>
        <dbReference type="Proteomes" id="UP000256373"/>
    </source>
</evidence>
<sequence length="467" mass="52115">MKRILDLNTIKRFKPAAKKVAVMTTLGLGLVLLASCGEFLEIAPKETISEELAIVDKTSLNTAVRGAYRRLGNAGYYGEGYVNLGFIPSGDVIYNVFNNVSDLNFRADDGAFAGSWAAIYATINLVNHIIEKAPQITDVNLTDAQRNAALGEAHFLRGLAYFDLARGWGGVPLKLKPTSDLSQDTGIPRATLEQTYKQVLEDLDLAEQLLPEQLNRVRATRYTVWALKARFYLYNKNWTQAVNYADKVIALNNHFRLVAPFNSWFSAGVVQTQESILEIAFSAQNPSALRTRMSLLSRGGEYRYRPSDNLVATLRNPGTGGHRRALLDSATQAGTTQYAGALYYRSPATDPSYVIRIAELYLIRSEALAQLGNLPKALLDLNLIRNRAGLGNLSLNNDTEVLAAVLEERRLEFLWEAHRYFDLSRTGKLKEKIEQLKPNLKIQPHLNLFPIPIDEVILDKLQQNPGY</sequence>
<keyword evidence="5" id="KW-0998">Cell outer membrane</keyword>
<evidence type="ECO:0000256" key="5">
    <source>
        <dbReference type="ARBA" id="ARBA00023237"/>
    </source>
</evidence>
<evidence type="ECO:0000259" key="6">
    <source>
        <dbReference type="Pfam" id="PF07980"/>
    </source>
</evidence>
<feature type="domain" description="RagB/SusD" evidence="6">
    <location>
        <begin position="349"/>
        <end position="467"/>
    </location>
</feature>
<dbReference type="CDD" id="cd08977">
    <property type="entry name" value="SusD"/>
    <property type="match status" value="1"/>
</dbReference>
<organism evidence="8 9">
    <name type="scientific">Dyadobacter luteus</name>
    <dbReference type="NCBI Taxonomy" id="2259619"/>
    <lineage>
        <taxon>Bacteria</taxon>
        <taxon>Pseudomonadati</taxon>
        <taxon>Bacteroidota</taxon>
        <taxon>Cytophagia</taxon>
        <taxon>Cytophagales</taxon>
        <taxon>Spirosomataceae</taxon>
        <taxon>Dyadobacter</taxon>
    </lineage>
</organism>